<protein>
    <submittedName>
        <fullName evidence="1">Uncharacterized protein</fullName>
    </submittedName>
</protein>
<proteinExistence type="predicted"/>
<evidence type="ECO:0000313" key="1">
    <source>
        <dbReference type="EMBL" id="KAG8083194.1"/>
    </source>
</evidence>
<dbReference type="AlphaFoldDB" id="A0A8J5W6Z3"/>
<accession>A0A8J5W6Z3</accession>
<comment type="caution">
    <text evidence="1">The sequence shown here is derived from an EMBL/GenBank/DDBJ whole genome shotgun (WGS) entry which is preliminary data.</text>
</comment>
<keyword evidence="2" id="KW-1185">Reference proteome</keyword>
<dbReference type="EMBL" id="JAAALK010000085">
    <property type="protein sequence ID" value="KAG8083194.1"/>
    <property type="molecule type" value="Genomic_DNA"/>
</dbReference>
<name>A0A8J5W6Z3_ZIZPA</name>
<dbReference type="Proteomes" id="UP000729402">
    <property type="component" value="Unassembled WGS sequence"/>
</dbReference>
<reference evidence="1" key="2">
    <citation type="submission" date="2021-02" db="EMBL/GenBank/DDBJ databases">
        <authorList>
            <person name="Kimball J.A."/>
            <person name="Haas M.W."/>
            <person name="Macchietto M."/>
            <person name="Kono T."/>
            <person name="Duquette J."/>
            <person name="Shao M."/>
        </authorList>
    </citation>
    <scope>NUCLEOTIDE SEQUENCE</scope>
    <source>
        <tissue evidence="1">Fresh leaf tissue</tissue>
    </source>
</reference>
<reference evidence="1" key="1">
    <citation type="journal article" date="2021" name="bioRxiv">
        <title>Whole Genome Assembly and Annotation of Northern Wild Rice, Zizania palustris L., Supports a Whole Genome Duplication in the Zizania Genus.</title>
        <authorList>
            <person name="Haas M."/>
            <person name="Kono T."/>
            <person name="Macchietto M."/>
            <person name="Millas R."/>
            <person name="McGilp L."/>
            <person name="Shao M."/>
            <person name="Duquette J."/>
            <person name="Hirsch C.N."/>
            <person name="Kimball J."/>
        </authorList>
    </citation>
    <scope>NUCLEOTIDE SEQUENCE</scope>
    <source>
        <tissue evidence="1">Fresh leaf tissue</tissue>
    </source>
</reference>
<sequence>MWSPVPALCRMPYQRTLLLAKPSMCSLYRLSTTLLSRLHIAAFPLRALLRVISAQSYSLPKPSQRAEVAVMSSFYLPDACASVAPGLPCCSSHTHMRLEMRPWEGETTG</sequence>
<gene>
    <name evidence="1" type="ORF">GUJ93_ZPchr0015g6718</name>
</gene>
<organism evidence="1 2">
    <name type="scientific">Zizania palustris</name>
    <name type="common">Northern wild rice</name>
    <dbReference type="NCBI Taxonomy" id="103762"/>
    <lineage>
        <taxon>Eukaryota</taxon>
        <taxon>Viridiplantae</taxon>
        <taxon>Streptophyta</taxon>
        <taxon>Embryophyta</taxon>
        <taxon>Tracheophyta</taxon>
        <taxon>Spermatophyta</taxon>
        <taxon>Magnoliopsida</taxon>
        <taxon>Liliopsida</taxon>
        <taxon>Poales</taxon>
        <taxon>Poaceae</taxon>
        <taxon>BOP clade</taxon>
        <taxon>Oryzoideae</taxon>
        <taxon>Oryzeae</taxon>
        <taxon>Zizaniinae</taxon>
        <taxon>Zizania</taxon>
    </lineage>
</organism>
<evidence type="ECO:0000313" key="2">
    <source>
        <dbReference type="Proteomes" id="UP000729402"/>
    </source>
</evidence>